<keyword evidence="2" id="KW-1185">Reference proteome</keyword>
<organism evidence="1 2">
    <name type="scientific">Taklimakanibacter albus</name>
    <dbReference type="NCBI Taxonomy" id="2800327"/>
    <lineage>
        <taxon>Bacteria</taxon>
        <taxon>Pseudomonadati</taxon>
        <taxon>Pseudomonadota</taxon>
        <taxon>Alphaproteobacteria</taxon>
        <taxon>Hyphomicrobiales</taxon>
        <taxon>Aestuariivirgaceae</taxon>
        <taxon>Taklimakanibacter</taxon>
    </lineage>
</organism>
<name>A0ACC5R699_9HYPH</name>
<dbReference type="Proteomes" id="UP000616151">
    <property type="component" value="Unassembled WGS sequence"/>
</dbReference>
<evidence type="ECO:0000313" key="2">
    <source>
        <dbReference type="Proteomes" id="UP000616151"/>
    </source>
</evidence>
<evidence type="ECO:0000313" key="1">
    <source>
        <dbReference type="EMBL" id="MBK1868190.1"/>
    </source>
</evidence>
<accession>A0ACC5R699</accession>
<dbReference type="EMBL" id="JAENHL010000007">
    <property type="protein sequence ID" value="MBK1868190.1"/>
    <property type="molecule type" value="Genomic_DNA"/>
</dbReference>
<reference evidence="1" key="1">
    <citation type="submission" date="2021-01" db="EMBL/GenBank/DDBJ databases">
        <authorList>
            <person name="Sun Q."/>
        </authorList>
    </citation>
    <scope>NUCLEOTIDE SEQUENCE</scope>
    <source>
        <strain evidence="1">YIM B02566</strain>
    </source>
</reference>
<sequence length="140" mass="16112">MLTSEKDTGQRGQETKAVDGIEHRVIIRELFEHIGDDATLRLAWYLNETPARLNELRDFVADVSQRKFSLALRQLIRNGFVSRRHSDTFPSWTIYSLTPMGAAFLDRVTELAHWIDAHGQDIKSARGRFEKRSVRMLDAA</sequence>
<proteinExistence type="predicted"/>
<comment type="caution">
    <text evidence="1">The sequence shown here is derived from an EMBL/GenBank/DDBJ whole genome shotgun (WGS) entry which is preliminary data.</text>
</comment>
<protein>
    <submittedName>
        <fullName evidence="1">Helix-turn-helix transcriptional regulator</fullName>
    </submittedName>
</protein>
<gene>
    <name evidence="1" type="ORF">JHL16_17695</name>
</gene>